<dbReference type="RefSeq" id="WP_130111112.1">
    <property type="nucleotide sequence ID" value="NZ_CP035806.1"/>
</dbReference>
<feature type="compositionally biased region" description="Pro residues" evidence="9">
    <location>
        <begin position="640"/>
        <end position="650"/>
    </location>
</feature>
<keyword evidence="5" id="KW-1278">Translocase</keyword>
<dbReference type="GO" id="GO:0046872">
    <property type="term" value="F:metal ion binding"/>
    <property type="evidence" value="ECO:0007669"/>
    <property type="project" value="UniProtKB-KW"/>
</dbReference>
<evidence type="ECO:0000256" key="10">
    <source>
        <dbReference type="SAM" id="SignalP"/>
    </source>
</evidence>
<dbReference type="SUPFAM" id="SSF81665">
    <property type="entry name" value="Calcium ATPase, transmembrane domain M"/>
    <property type="match status" value="1"/>
</dbReference>
<sequence length="650" mass="66777">MKRVRAALSAYPLVFATLAAAAAGLVLLATPARAAAPWVVGGYALAIAAWEAVGMIRQLLRGHAGLDILAVTAITAAVLVGEPWAALVVVLMLTGGAALEDYAEHRSKRELTALLRKAPQRATRVLEHGAAAAAGSAAETATEEVPVDAIAVGELLLVRPGALVPVDAILVSDHAVFDESSLTGESLPVDRAAGERVSSGAVNGASAVVMRAAAVASDSEYQQIVRLVEQAAGSKATVVRLADRYAVPFTALSLLIAGIAWAVSGDPVRFAEVLVVATPCPLLIAAPVAFLGGMSRAARFGLIVKGGGTLEQLSRVRSAAFDKTGTVTTGRPVLERVLPQSGFSEDEVLQFAASAEVYSSHVLAGSVVAAAKQRGRALLEAQHAEETATNGVTAVLASGPEGAAVTVRVGKPAWVREHAPALAPAAVQPGELAIYVAVDERYAGAIIMRDRVREEAADVFAALQRLGVERTLMVTGDVAATAEPIAARLGIGEVHAECRPSDKVRIVSEVQPRPLIMVGDGLNDAPVLAAADIGFAMGARGATAASESADIVNRYDSLSALPRAVRIGKDTVRIALQSIWLGILISVALMLVAAFGFLPALAGAWLQELVDLVAILGALRAIGPRAERARSGDRSASPSSPTPSAPAPAA</sequence>
<keyword evidence="8" id="KW-0067">ATP-binding</keyword>
<dbReference type="SFLD" id="SFLDF00027">
    <property type="entry name" value="p-type_atpase"/>
    <property type="match status" value="1"/>
</dbReference>
<accession>A0A4P6KI48</accession>
<dbReference type="InterPro" id="IPR018303">
    <property type="entry name" value="ATPase_P-typ_P_site"/>
</dbReference>
<dbReference type="EMBL" id="CP035806">
    <property type="protein sequence ID" value="QBE50000.1"/>
    <property type="molecule type" value="Genomic_DNA"/>
</dbReference>
<comment type="similarity">
    <text evidence="2 8">Belongs to the cation transport ATPase (P-type) (TC 3.A.3) family. Type IB subfamily.</text>
</comment>
<dbReference type="NCBIfam" id="TIGR01525">
    <property type="entry name" value="ATPase-IB_hvy"/>
    <property type="match status" value="1"/>
</dbReference>
<evidence type="ECO:0000313" key="12">
    <source>
        <dbReference type="EMBL" id="QBE50000.1"/>
    </source>
</evidence>
<evidence type="ECO:0000256" key="3">
    <source>
        <dbReference type="ARBA" id="ARBA00022692"/>
    </source>
</evidence>
<dbReference type="InterPro" id="IPR001757">
    <property type="entry name" value="P_typ_ATPase"/>
</dbReference>
<evidence type="ECO:0000313" key="13">
    <source>
        <dbReference type="Proteomes" id="UP000289260"/>
    </source>
</evidence>
<dbReference type="SUPFAM" id="SSF81653">
    <property type="entry name" value="Calcium ATPase, transduction domain A"/>
    <property type="match status" value="1"/>
</dbReference>
<evidence type="ECO:0000256" key="2">
    <source>
        <dbReference type="ARBA" id="ARBA00006024"/>
    </source>
</evidence>
<feature type="signal peptide" evidence="10">
    <location>
        <begin position="1"/>
        <end position="34"/>
    </location>
</feature>
<comment type="subcellular location">
    <subcellularLocation>
        <location evidence="1">Cell membrane</location>
        <topology evidence="1">Multi-pass membrane protein</topology>
    </subcellularLocation>
</comment>
<feature type="transmembrane region" description="Helical" evidence="8">
    <location>
        <begin position="579"/>
        <end position="598"/>
    </location>
</feature>
<proteinExistence type="inferred from homology"/>
<dbReference type="AlphaFoldDB" id="A0A4P6KI48"/>
<dbReference type="SUPFAM" id="SSF56784">
    <property type="entry name" value="HAD-like"/>
    <property type="match status" value="1"/>
</dbReference>
<evidence type="ECO:0000256" key="1">
    <source>
        <dbReference type="ARBA" id="ARBA00004651"/>
    </source>
</evidence>
<evidence type="ECO:0000256" key="4">
    <source>
        <dbReference type="ARBA" id="ARBA00022723"/>
    </source>
</evidence>
<evidence type="ECO:0000256" key="5">
    <source>
        <dbReference type="ARBA" id="ARBA00022967"/>
    </source>
</evidence>
<comment type="caution">
    <text evidence="8">Lacks conserved residue(s) required for the propagation of feature annotation.</text>
</comment>
<feature type="transmembrane region" description="Helical" evidence="8">
    <location>
        <begin position="270"/>
        <end position="291"/>
    </location>
</feature>
<dbReference type="OrthoDB" id="7059309at2"/>
<dbReference type="Proteomes" id="UP000289260">
    <property type="component" value="Chromosome"/>
</dbReference>
<feature type="chain" id="PRO_5020604825" evidence="10">
    <location>
        <begin position="35"/>
        <end position="650"/>
    </location>
</feature>
<name>A0A4P6KI48_9MICO</name>
<dbReference type="NCBIfam" id="TIGR01494">
    <property type="entry name" value="ATPase_P-type"/>
    <property type="match status" value="2"/>
</dbReference>
<dbReference type="KEGG" id="ltr:EVS81_15150"/>
<keyword evidence="4 8" id="KW-0479">Metal-binding</keyword>
<evidence type="ECO:0000256" key="7">
    <source>
        <dbReference type="ARBA" id="ARBA00023136"/>
    </source>
</evidence>
<dbReference type="InterPro" id="IPR023299">
    <property type="entry name" value="ATPase_P-typ_cyto_dom_N"/>
</dbReference>
<dbReference type="InterPro" id="IPR027256">
    <property type="entry name" value="P-typ_ATPase_IB"/>
</dbReference>
<reference evidence="12 13" key="1">
    <citation type="submission" date="2019-02" db="EMBL/GenBank/DDBJ databases">
        <authorList>
            <person name="Sun L."/>
            <person name="Pan D."/>
            <person name="Wu X."/>
        </authorList>
    </citation>
    <scope>NUCLEOTIDE SEQUENCE [LARGE SCALE GENOMIC DNA]</scope>
    <source>
        <strain evidence="12 13">JW-1</strain>
    </source>
</reference>
<dbReference type="InterPro" id="IPR023214">
    <property type="entry name" value="HAD_sf"/>
</dbReference>
<dbReference type="PANTHER" id="PTHR48085">
    <property type="entry name" value="CADMIUM/ZINC-TRANSPORTING ATPASE HMA2-RELATED"/>
    <property type="match status" value="1"/>
</dbReference>
<evidence type="ECO:0000259" key="11">
    <source>
        <dbReference type="Pfam" id="PF00122"/>
    </source>
</evidence>
<dbReference type="SFLD" id="SFLDG00002">
    <property type="entry name" value="C1.7:_P-type_atpase_like"/>
    <property type="match status" value="1"/>
</dbReference>
<evidence type="ECO:0000256" key="6">
    <source>
        <dbReference type="ARBA" id="ARBA00022989"/>
    </source>
</evidence>
<keyword evidence="8" id="KW-0547">Nucleotide-binding</keyword>
<evidence type="ECO:0000256" key="9">
    <source>
        <dbReference type="SAM" id="MobiDB-lite"/>
    </source>
</evidence>
<dbReference type="GO" id="GO:0016887">
    <property type="term" value="F:ATP hydrolysis activity"/>
    <property type="evidence" value="ECO:0007669"/>
    <property type="project" value="InterPro"/>
</dbReference>
<dbReference type="InterPro" id="IPR059000">
    <property type="entry name" value="ATPase_P-type_domA"/>
</dbReference>
<dbReference type="InterPro" id="IPR023298">
    <property type="entry name" value="ATPase_P-typ_TM_dom_sf"/>
</dbReference>
<keyword evidence="3 8" id="KW-0812">Transmembrane</keyword>
<feature type="domain" description="P-type ATPase A" evidence="11">
    <location>
        <begin position="138"/>
        <end position="229"/>
    </location>
</feature>
<dbReference type="GO" id="GO:0005524">
    <property type="term" value="F:ATP binding"/>
    <property type="evidence" value="ECO:0007669"/>
    <property type="project" value="UniProtKB-UniRule"/>
</dbReference>
<dbReference type="PRINTS" id="PR00119">
    <property type="entry name" value="CATATPASE"/>
</dbReference>
<keyword evidence="6 8" id="KW-1133">Transmembrane helix</keyword>
<dbReference type="Gene3D" id="3.40.50.1000">
    <property type="entry name" value="HAD superfamily/HAD-like"/>
    <property type="match status" value="1"/>
</dbReference>
<gene>
    <name evidence="12" type="ORF">EVS81_15150</name>
</gene>
<feature type="transmembrane region" description="Helical" evidence="8">
    <location>
        <begin position="245"/>
        <end position="264"/>
    </location>
</feature>
<dbReference type="InterPro" id="IPR044492">
    <property type="entry name" value="P_typ_ATPase_HD_dom"/>
</dbReference>
<dbReference type="InterPro" id="IPR036412">
    <property type="entry name" value="HAD-like_sf"/>
</dbReference>
<dbReference type="InterPro" id="IPR008250">
    <property type="entry name" value="ATPase_P-typ_transduc_dom_A_sf"/>
</dbReference>
<dbReference type="SFLD" id="SFLDS00003">
    <property type="entry name" value="Haloacid_Dehalogenase"/>
    <property type="match status" value="1"/>
</dbReference>
<dbReference type="PANTHER" id="PTHR48085:SF5">
    <property type="entry name" value="CADMIUM_ZINC-TRANSPORTING ATPASE HMA4-RELATED"/>
    <property type="match status" value="1"/>
</dbReference>
<dbReference type="GO" id="GO:0015086">
    <property type="term" value="F:cadmium ion transmembrane transporter activity"/>
    <property type="evidence" value="ECO:0007669"/>
    <property type="project" value="TreeGrafter"/>
</dbReference>
<keyword evidence="7 8" id="KW-0472">Membrane</keyword>
<dbReference type="GO" id="GO:0019829">
    <property type="term" value="F:ATPase-coupled monoatomic cation transmembrane transporter activity"/>
    <property type="evidence" value="ECO:0007669"/>
    <property type="project" value="InterPro"/>
</dbReference>
<organism evidence="12 13">
    <name type="scientific">Leucobacter triazinivorans</name>
    <dbReference type="NCBI Taxonomy" id="1784719"/>
    <lineage>
        <taxon>Bacteria</taxon>
        <taxon>Bacillati</taxon>
        <taxon>Actinomycetota</taxon>
        <taxon>Actinomycetes</taxon>
        <taxon>Micrococcales</taxon>
        <taxon>Microbacteriaceae</taxon>
        <taxon>Leucobacter</taxon>
    </lineage>
</organism>
<keyword evidence="8" id="KW-1003">Cell membrane</keyword>
<dbReference type="Pfam" id="PF00702">
    <property type="entry name" value="Hydrolase"/>
    <property type="match status" value="1"/>
</dbReference>
<protein>
    <submittedName>
        <fullName evidence="12">Heavy metal translocating P-type ATPase</fullName>
    </submittedName>
</protein>
<dbReference type="PROSITE" id="PS00154">
    <property type="entry name" value="ATPASE_E1_E2"/>
    <property type="match status" value="1"/>
</dbReference>
<dbReference type="Gene3D" id="2.70.150.10">
    <property type="entry name" value="Calcium-transporting ATPase, cytoplasmic transduction domain A"/>
    <property type="match status" value="1"/>
</dbReference>
<dbReference type="GO" id="GO:0005886">
    <property type="term" value="C:plasma membrane"/>
    <property type="evidence" value="ECO:0007669"/>
    <property type="project" value="UniProtKB-SubCell"/>
</dbReference>
<keyword evidence="10" id="KW-0732">Signal</keyword>
<evidence type="ECO:0000256" key="8">
    <source>
        <dbReference type="RuleBase" id="RU362081"/>
    </source>
</evidence>
<dbReference type="Pfam" id="PF00122">
    <property type="entry name" value="E1-E2_ATPase"/>
    <property type="match status" value="1"/>
</dbReference>
<keyword evidence="13" id="KW-1185">Reference proteome</keyword>
<feature type="region of interest" description="Disordered" evidence="9">
    <location>
        <begin position="626"/>
        <end position="650"/>
    </location>
</feature>
<dbReference type="InterPro" id="IPR051014">
    <property type="entry name" value="Cation_Transport_ATPase_IB"/>
</dbReference>
<dbReference type="Gene3D" id="3.40.1110.10">
    <property type="entry name" value="Calcium-transporting ATPase, cytoplasmic domain N"/>
    <property type="match status" value="1"/>
</dbReference>